<reference evidence="2" key="1">
    <citation type="submission" date="2005-09" db="EMBL/GenBank/DDBJ databases">
        <authorList>
            <person name="Mural R.J."/>
            <person name="Li P.W."/>
            <person name="Adams M.D."/>
            <person name="Amanatides P.G."/>
            <person name="Baden-Tillson H."/>
            <person name="Barnstead M."/>
            <person name="Chin S.H."/>
            <person name="Dew I."/>
            <person name="Evans C.A."/>
            <person name="Ferriera S."/>
            <person name="Flanigan M."/>
            <person name="Fosler C."/>
            <person name="Glodek A."/>
            <person name="Gu Z."/>
            <person name="Holt R.A."/>
            <person name="Jennings D."/>
            <person name="Kraft C.L."/>
            <person name="Lu F."/>
            <person name="Nguyen T."/>
            <person name="Nusskern D.R."/>
            <person name="Pfannkoch C.M."/>
            <person name="Sitter C."/>
            <person name="Sutton G.G."/>
            <person name="Venter J.C."/>
            <person name="Wang Z."/>
            <person name="Woodage T."/>
            <person name="Zheng X.H."/>
            <person name="Zhong F."/>
        </authorList>
    </citation>
    <scope>NUCLEOTIDE SEQUENCE [LARGE SCALE GENOMIC DNA]</scope>
    <source>
        <strain>BN</strain>
        <strain evidence="2">Sprague-Dawley</strain>
    </source>
</reference>
<accession>A6IXY3</accession>
<organism evidence="1 2">
    <name type="scientific">Rattus norvegicus</name>
    <name type="common">Rat</name>
    <dbReference type="NCBI Taxonomy" id="10116"/>
    <lineage>
        <taxon>Eukaryota</taxon>
        <taxon>Metazoa</taxon>
        <taxon>Chordata</taxon>
        <taxon>Craniata</taxon>
        <taxon>Vertebrata</taxon>
        <taxon>Euteleostomi</taxon>
        <taxon>Mammalia</taxon>
        <taxon>Eutheria</taxon>
        <taxon>Euarchontoglires</taxon>
        <taxon>Glires</taxon>
        <taxon>Rodentia</taxon>
        <taxon>Myomorpha</taxon>
        <taxon>Muroidea</taxon>
        <taxon>Muridae</taxon>
        <taxon>Murinae</taxon>
        <taxon>Rattus</taxon>
    </lineage>
</organism>
<dbReference type="Proteomes" id="UP000234681">
    <property type="component" value="Chromosome 18"/>
</dbReference>
<evidence type="ECO:0000313" key="1">
    <source>
        <dbReference type="EMBL" id="EDM14759.1"/>
    </source>
</evidence>
<name>A6IXY3_RAT</name>
<sequence>MPCEDHAVMDVVEQFGFDGCHSLTASPGRQPETLQGPGGLFSVASSIWMSWPKAGALPLDALFGMIFGVDFFFPQN</sequence>
<proteinExistence type="predicted"/>
<evidence type="ECO:0000313" key="2">
    <source>
        <dbReference type="Proteomes" id="UP000234681"/>
    </source>
</evidence>
<dbReference type="EMBL" id="CH473971">
    <property type="protein sequence ID" value="EDM14759.1"/>
    <property type="molecule type" value="Genomic_DNA"/>
</dbReference>
<dbReference type="AlphaFoldDB" id="A6IXY3"/>
<protein>
    <submittedName>
        <fullName evidence="1">RCG46597</fullName>
    </submittedName>
</protein>
<gene>
    <name evidence="1" type="ORF">rCG_46597</name>
</gene>